<gene>
    <name evidence="2" type="ORF">Gotri_024309</name>
</gene>
<feature type="signal peptide" evidence="1">
    <location>
        <begin position="1"/>
        <end position="22"/>
    </location>
</feature>
<reference evidence="2 3" key="1">
    <citation type="journal article" date="2019" name="Genome Biol. Evol.">
        <title>Insights into the evolution of the New World diploid cottons (Gossypium, subgenus Houzingenia) based on genome sequencing.</title>
        <authorList>
            <person name="Grover C.E."/>
            <person name="Arick M.A. 2nd"/>
            <person name="Thrash A."/>
            <person name="Conover J.L."/>
            <person name="Sanders W.S."/>
            <person name="Peterson D.G."/>
            <person name="Frelichowski J.E."/>
            <person name="Scheffler J.A."/>
            <person name="Scheffler B.E."/>
            <person name="Wendel J.F."/>
        </authorList>
    </citation>
    <scope>NUCLEOTIDE SEQUENCE [LARGE SCALE GENOMIC DNA]</scope>
    <source>
        <strain evidence="2">8</strain>
        <tissue evidence="2">Leaf</tissue>
    </source>
</reference>
<comment type="caution">
    <text evidence="2">The sequence shown here is derived from an EMBL/GenBank/DDBJ whole genome shotgun (WGS) entry which is preliminary data.</text>
</comment>
<protein>
    <submittedName>
        <fullName evidence="2">Uncharacterized protein</fullName>
    </submittedName>
</protein>
<evidence type="ECO:0000313" key="3">
    <source>
        <dbReference type="Proteomes" id="UP000593568"/>
    </source>
</evidence>
<dbReference type="Proteomes" id="UP000593568">
    <property type="component" value="Unassembled WGS sequence"/>
</dbReference>
<proteinExistence type="predicted"/>
<evidence type="ECO:0000256" key="1">
    <source>
        <dbReference type="SAM" id="SignalP"/>
    </source>
</evidence>
<evidence type="ECO:0000313" key="2">
    <source>
        <dbReference type="EMBL" id="MBA0761698.1"/>
    </source>
</evidence>
<dbReference type="EMBL" id="JABEZW010000003">
    <property type="protein sequence ID" value="MBA0761698.1"/>
    <property type="molecule type" value="Genomic_DNA"/>
</dbReference>
<sequence length="56" mass="6605">MKRVNIFALSIYELIIFPKALGHTMKVENVSYRVFFENYSLLKEFVATSMRDNISE</sequence>
<accession>A0A7J9DM06</accession>
<dbReference type="AlphaFoldDB" id="A0A7J9DM06"/>
<keyword evidence="1" id="KW-0732">Signal</keyword>
<keyword evidence="3" id="KW-1185">Reference proteome</keyword>
<name>A0A7J9DM06_9ROSI</name>
<organism evidence="2 3">
    <name type="scientific">Gossypium trilobum</name>
    <dbReference type="NCBI Taxonomy" id="34281"/>
    <lineage>
        <taxon>Eukaryota</taxon>
        <taxon>Viridiplantae</taxon>
        <taxon>Streptophyta</taxon>
        <taxon>Embryophyta</taxon>
        <taxon>Tracheophyta</taxon>
        <taxon>Spermatophyta</taxon>
        <taxon>Magnoliopsida</taxon>
        <taxon>eudicotyledons</taxon>
        <taxon>Gunneridae</taxon>
        <taxon>Pentapetalae</taxon>
        <taxon>rosids</taxon>
        <taxon>malvids</taxon>
        <taxon>Malvales</taxon>
        <taxon>Malvaceae</taxon>
        <taxon>Malvoideae</taxon>
        <taxon>Gossypium</taxon>
    </lineage>
</organism>
<feature type="chain" id="PRO_5029714818" evidence="1">
    <location>
        <begin position="23"/>
        <end position="56"/>
    </location>
</feature>